<dbReference type="InterPro" id="IPR011701">
    <property type="entry name" value="MFS"/>
</dbReference>
<name>A0A1X0DK40_9MYCO</name>
<sequence length="396" mass="40773">MDTIGTARRWSILLVALCATLFSNVFINGVAFLIPTLHRDLGLDLARAGLVSAMPSFGMVLTLIAWGAVVDRIGERTVLALGSALTAAAAFGAAAADSLIAVQVFLLLGGMAAASSNAASARMVVGWFPPEQRGLAMGIRQTAQPLGVGLGALVIPQLAAAHGVSVALMFPGVVCAIAAVLSVMCLVDPPRPARADAHPDDLANPYRGSDTLWRIHLVSVLLVVPQCLVWTFTLVWLMTDRGWSASAAGAIVTVAQLLGAAGRIAAGRWSDRIGSRLRPIRSIALAAAVSMALLAVTEVFDSPISVLLMLVASVVTVSDNGLAFTAIAEIAGPFWSGRALGAQNTSQLFTCGVVPPAFGALIGTAGYAVAFGVCAVFPLIALPLIPVRDDPLAKAL</sequence>
<dbReference type="InterPro" id="IPR052952">
    <property type="entry name" value="MFS-Transporter"/>
</dbReference>
<keyword evidence="4" id="KW-0472">Membrane</keyword>
<dbReference type="PANTHER" id="PTHR23527:SF1">
    <property type="entry name" value="BLL3282 PROTEIN"/>
    <property type="match status" value="1"/>
</dbReference>
<dbReference type="InterPro" id="IPR020846">
    <property type="entry name" value="MFS_dom"/>
</dbReference>
<dbReference type="EMBL" id="MVHS01000009">
    <property type="protein sequence ID" value="ORA72210.1"/>
    <property type="molecule type" value="Genomic_DNA"/>
</dbReference>
<organism evidence="5 6">
    <name type="scientific">Mycolicibacterium insubricum</name>
    <dbReference type="NCBI Taxonomy" id="444597"/>
    <lineage>
        <taxon>Bacteria</taxon>
        <taxon>Bacillati</taxon>
        <taxon>Actinomycetota</taxon>
        <taxon>Actinomycetes</taxon>
        <taxon>Mycobacteriales</taxon>
        <taxon>Mycobacteriaceae</taxon>
        <taxon>Mycolicibacterium</taxon>
    </lineage>
</organism>
<evidence type="ECO:0000256" key="3">
    <source>
        <dbReference type="ARBA" id="ARBA00022989"/>
    </source>
</evidence>
<evidence type="ECO:0000256" key="2">
    <source>
        <dbReference type="ARBA" id="ARBA00022692"/>
    </source>
</evidence>
<keyword evidence="6" id="KW-1185">Reference proteome</keyword>
<dbReference type="RefSeq" id="WP_083029880.1">
    <property type="nucleotide sequence ID" value="NZ_AP022618.1"/>
</dbReference>
<reference evidence="5 6" key="1">
    <citation type="submission" date="2016-12" db="EMBL/GenBank/DDBJ databases">
        <title>The new phylogeny of genus Mycobacterium.</title>
        <authorList>
            <person name="Tortoli E."/>
            <person name="Trovato A."/>
            <person name="Cirillo D.M."/>
        </authorList>
    </citation>
    <scope>NUCLEOTIDE SEQUENCE [LARGE SCALE GENOMIC DNA]</scope>
    <source>
        <strain evidence="5 6">DSM 45130</strain>
    </source>
</reference>
<evidence type="ECO:0000256" key="4">
    <source>
        <dbReference type="ARBA" id="ARBA00023136"/>
    </source>
</evidence>
<accession>A0A1X0DK40</accession>
<dbReference type="Gene3D" id="1.20.1250.20">
    <property type="entry name" value="MFS general substrate transporter like domains"/>
    <property type="match status" value="2"/>
</dbReference>
<comment type="caution">
    <text evidence="5">The sequence shown here is derived from an EMBL/GenBank/DDBJ whole genome shotgun (WGS) entry which is preliminary data.</text>
</comment>
<protein>
    <submittedName>
        <fullName evidence="5">MFS transporter</fullName>
    </submittedName>
</protein>
<dbReference type="Proteomes" id="UP000192801">
    <property type="component" value="Unassembled WGS sequence"/>
</dbReference>
<dbReference type="SUPFAM" id="SSF103473">
    <property type="entry name" value="MFS general substrate transporter"/>
    <property type="match status" value="1"/>
</dbReference>
<comment type="subcellular location">
    <subcellularLocation>
        <location evidence="1">Cell membrane</location>
        <topology evidence="1">Multi-pass membrane protein</topology>
    </subcellularLocation>
</comment>
<dbReference type="STRING" id="444597.BST26_06195"/>
<evidence type="ECO:0000313" key="5">
    <source>
        <dbReference type="EMBL" id="ORA72210.1"/>
    </source>
</evidence>
<dbReference type="PROSITE" id="PS50850">
    <property type="entry name" value="MFS"/>
    <property type="match status" value="1"/>
</dbReference>
<dbReference type="OrthoDB" id="8628659at2"/>
<keyword evidence="2" id="KW-0812">Transmembrane</keyword>
<dbReference type="PANTHER" id="PTHR23527">
    <property type="entry name" value="BLL3282 PROTEIN"/>
    <property type="match status" value="1"/>
</dbReference>
<proteinExistence type="predicted"/>
<gene>
    <name evidence="5" type="ORF">BST26_06195</name>
</gene>
<keyword evidence="3" id="KW-1133">Transmembrane helix</keyword>
<dbReference type="AlphaFoldDB" id="A0A1X0DK40"/>
<dbReference type="GO" id="GO:0022857">
    <property type="term" value="F:transmembrane transporter activity"/>
    <property type="evidence" value="ECO:0007669"/>
    <property type="project" value="InterPro"/>
</dbReference>
<dbReference type="Pfam" id="PF07690">
    <property type="entry name" value="MFS_1"/>
    <property type="match status" value="1"/>
</dbReference>
<dbReference type="InterPro" id="IPR036259">
    <property type="entry name" value="MFS_trans_sf"/>
</dbReference>
<evidence type="ECO:0000256" key="1">
    <source>
        <dbReference type="ARBA" id="ARBA00004651"/>
    </source>
</evidence>
<dbReference type="GO" id="GO:0005886">
    <property type="term" value="C:plasma membrane"/>
    <property type="evidence" value="ECO:0007669"/>
    <property type="project" value="UniProtKB-SubCell"/>
</dbReference>
<evidence type="ECO:0000313" key="6">
    <source>
        <dbReference type="Proteomes" id="UP000192801"/>
    </source>
</evidence>